<dbReference type="InterPro" id="IPR002469">
    <property type="entry name" value="Peptidase_S9B_N"/>
</dbReference>
<keyword evidence="1" id="KW-0732">Signal</keyword>
<gene>
    <name evidence="4" type="ORF">GWO12_03195</name>
</gene>
<evidence type="ECO:0000259" key="2">
    <source>
        <dbReference type="Pfam" id="PF00326"/>
    </source>
</evidence>
<organism evidence="4 5">
    <name type="scientific">Candidatus Kutchimonas denitrificans</name>
    <dbReference type="NCBI Taxonomy" id="3056748"/>
    <lineage>
        <taxon>Bacteria</taxon>
        <taxon>Pseudomonadati</taxon>
        <taxon>Gemmatimonadota</taxon>
        <taxon>Gemmatimonadia</taxon>
        <taxon>Candidatus Palauibacterales</taxon>
        <taxon>Candidatus Palauibacteraceae</taxon>
        <taxon>Candidatus Kutchimonas</taxon>
    </lineage>
</organism>
<dbReference type="AlphaFoldDB" id="A0AAE4Z5E1"/>
<dbReference type="PANTHER" id="PTHR11731:SF193">
    <property type="entry name" value="DIPEPTIDYL PEPTIDASE 9"/>
    <property type="match status" value="1"/>
</dbReference>
<feature type="domain" description="Dipeptidylpeptidase IV N-terminal" evidence="3">
    <location>
        <begin position="242"/>
        <end position="465"/>
    </location>
</feature>
<evidence type="ECO:0000259" key="3">
    <source>
        <dbReference type="Pfam" id="PF00930"/>
    </source>
</evidence>
<dbReference type="Gene3D" id="2.140.10.30">
    <property type="entry name" value="Dipeptidylpeptidase IV, N-terminal domain"/>
    <property type="match status" value="2"/>
</dbReference>
<dbReference type="InterPro" id="IPR001375">
    <property type="entry name" value="Peptidase_S9_cat"/>
</dbReference>
<accession>A0AAE4Z5E1</accession>
<feature type="signal peptide" evidence="1">
    <location>
        <begin position="1"/>
        <end position="25"/>
    </location>
</feature>
<dbReference type="SUPFAM" id="SSF82171">
    <property type="entry name" value="DPP6 N-terminal domain-like"/>
    <property type="match status" value="1"/>
</dbReference>
<dbReference type="InterPro" id="IPR029058">
    <property type="entry name" value="AB_hydrolase_fold"/>
</dbReference>
<protein>
    <submittedName>
        <fullName evidence="4">Prolyl oligopeptidase family serine peptidase</fullName>
    </submittedName>
</protein>
<evidence type="ECO:0000313" key="5">
    <source>
        <dbReference type="Proteomes" id="UP000702544"/>
    </source>
</evidence>
<dbReference type="GO" id="GO:0008236">
    <property type="term" value="F:serine-type peptidase activity"/>
    <property type="evidence" value="ECO:0007669"/>
    <property type="project" value="InterPro"/>
</dbReference>
<comment type="caution">
    <text evidence="4">The sequence shown here is derived from an EMBL/GenBank/DDBJ whole genome shotgun (WGS) entry which is preliminary data.</text>
</comment>
<evidence type="ECO:0000313" key="4">
    <source>
        <dbReference type="EMBL" id="NIR74105.1"/>
    </source>
</evidence>
<dbReference type="InterPro" id="IPR050278">
    <property type="entry name" value="Serine_Prot_S9B/DPPIV"/>
</dbReference>
<reference evidence="4 5" key="1">
    <citation type="submission" date="2020-01" db="EMBL/GenBank/DDBJ databases">
        <title>Genomes assembled from Gulf of Kutch pelagic sediment metagenomes.</title>
        <authorList>
            <person name="Chandrashekar M."/>
            <person name="Mahajan M.S."/>
            <person name="Dave K.J."/>
            <person name="Vatsa P."/>
            <person name="Nathani N.M."/>
        </authorList>
    </citation>
    <scope>NUCLEOTIDE SEQUENCE [LARGE SCALE GENOMIC DNA]</scope>
    <source>
        <strain evidence="4">KS3-K002</strain>
    </source>
</reference>
<dbReference type="Gene3D" id="3.40.50.1820">
    <property type="entry name" value="alpha/beta hydrolase"/>
    <property type="match status" value="1"/>
</dbReference>
<dbReference type="Pfam" id="PF00326">
    <property type="entry name" value="Peptidase_S9"/>
    <property type="match status" value="1"/>
</dbReference>
<dbReference type="Proteomes" id="UP000702544">
    <property type="component" value="Unassembled WGS sequence"/>
</dbReference>
<sequence length="670" mass="75116">MNHPWTSVACGVFLLLSLGGAPRSAAQPPPPSQDELTVPFIMQGPELVGTSPSRLRWSTDGSTLYFVWKEPGAEGEGLYRVDRDGGRPERVDDEEARRIEARLRADVSEDRRWAVFTDGGDLYLLDVRDGEERLLVSVPGRLSSVRIAPDGSAAYFVLQDNLFRVDVASGSVTQLTDIRRGRPPRDEEDADPREEFLEDDQRELLRVFRVDSIRRNERWPPPTDPERPDTPQAFYVRQGQRMGGYWPAPDGGRMAFTLFDEADDVRLAWVPDYVTEDGYTKQAPRKRPLVGDERGSSRLGVMDLVTGAVTWADHGQGDREVRLMFRGWSNDSDWLLAVGISDDVKDRWVLAVDPTTGESRTLDRLHDDAWIGGPGWANAGWMPDGEHVYYISEATGFAHLHTVALGGGEPRPLTTGPWEVLRAWLSHDDKKWYLVTSERSPHERGFYHMDLDGSDRELITATGILQGRGGSVAVAPDGRRLAWLRGWSNHPPELFLQENKAGARVERLTQSVTPEFAVRTWIEPEIVYFPARDGLDVPARLYRPASPNGAAVIFVHGAGYLQNVHRWWSSYYREYMFHNLLVQRGYTVLDIDYRGSAGYGRDWRTAIHQHMGSVDLNDQVDGARFLVDSLGIAPDRIGIYGGSYGGFITLMALFKEPGTFVAGAALRPVT</sequence>
<name>A0AAE4Z5E1_9BACT</name>
<dbReference type="GO" id="GO:0006508">
    <property type="term" value="P:proteolysis"/>
    <property type="evidence" value="ECO:0007669"/>
    <property type="project" value="InterPro"/>
</dbReference>
<feature type="chain" id="PRO_5042121599" evidence="1">
    <location>
        <begin position="26"/>
        <end position="670"/>
    </location>
</feature>
<evidence type="ECO:0000256" key="1">
    <source>
        <dbReference type="SAM" id="SignalP"/>
    </source>
</evidence>
<dbReference type="Pfam" id="PF00930">
    <property type="entry name" value="DPPIV_N"/>
    <property type="match status" value="1"/>
</dbReference>
<dbReference type="PANTHER" id="PTHR11731">
    <property type="entry name" value="PROTEASE FAMILY S9B,C DIPEPTIDYL-PEPTIDASE IV-RELATED"/>
    <property type="match status" value="1"/>
</dbReference>
<dbReference type="GO" id="GO:0008239">
    <property type="term" value="F:dipeptidyl-peptidase activity"/>
    <property type="evidence" value="ECO:0007669"/>
    <property type="project" value="TreeGrafter"/>
</dbReference>
<feature type="non-terminal residue" evidence="4">
    <location>
        <position position="670"/>
    </location>
</feature>
<dbReference type="EMBL" id="JAACAK010000026">
    <property type="protein sequence ID" value="NIR74105.1"/>
    <property type="molecule type" value="Genomic_DNA"/>
</dbReference>
<proteinExistence type="predicted"/>
<dbReference type="SUPFAM" id="SSF53474">
    <property type="entry name" value="alpha/beta-Hydrolases"/>
    <property type="match status" value="1"/>
</dbReference>
<feature type="domain" description="Peptidase S9 prolyl oligopeptidase catalytic" evidence="2">
    <location>
        <begin position="580"/>
        <end position="670"/>
    </location>
</feature>